<accession>A0A170WIQ9</accession>
<sequence>MASTISKQFTVDYFVDKMPEKDAAGNPIPAWKRQMLAKKAAEKARKEMEEELAREAEAKRLQAIPA</sequence>
<evidence type="ECO:0000313" key="1">
    <source>
        <dbReference type="EMBL" id="JAR97731.1"/>
    </source>
</evidence>
<reference evidence="1" key="1">
    <citation type="submission" date="2016-04" db="EMBL/GenBank/DDBJ databases">
        <authorList>
            <person name="Calderon-Fernandez G.M.Sr."/>
        </authorList>
    </citation>
    <scope>NUCLEOTIDE SEQUENCE</scope>
    <source>
        <strain evidence="1">Int1</strain>
        <tissue evidence="1">Integument</tissue>
    </source>
</reference>
<dbReference type="EMBL" id="GEMB01005590">
    <property type="protein sequence ID" value="JAR97731.1"/>
    <property type="molecule type" value="Transcribed_RNA"/>
</dbReference>
<name>A0A170WIQ9_TRIIF</name>
<proteinExistence type="predicted"/>
<protein>
    <submittedName>
        <fullName evidence="1">Forked protein</fullName>
    </submittedName>
</protein>
<organism evidence="1">
    <name type="scientific">Triatoma infestans</name>
    <name type="common">Assassin bug</name>
    <dbReference type="NCBI Taxonomy" id="30076"/>
    <lineage>
        <taxon>Eukaryota</taxon>
        <taxon>Metazoa</taxon>
        <taxon>Ecdysozoa</taxon>
        <taxon>Arthropoda</taxon>
        <taxon>Hexapoda</taxon>
        <taxon>Insecta</taxon>
        <taxon>Pterygota</taxon>
        <taxon>Neoptera</taxon>
        <taxon>Paraneoptera</taxon>
        <taxon>Hemiptera</taxon>
        <taxon>Heteroptera</taxon>
        <taxon>Panheteroptera</taxon>
        <taxon>Cimicomorpha</taxon>
        <taxon>Reduviidae</taxon>
        <taxon>Triatominae</taxon>
        <taxon>Triatoma</taxon>
    </lineage>
</organism>
<dbReference type="AlphaFoldDB" id="A0A170WIQ9"/>
<reference evidence="1" key="2">
    <citation type="journal article" date="2017" name="J. Med. Entomol.">
        <title>Transcriptome Analysis of the Triatoma infestans (Hemiptera: Reduviidae) Integument.</title>
        <authorList>
            <person name="Calderon-Fernandez G.M."/>
            <person name="Moriconi D.E."/>
            <person name="Dulbecco A.B."/>
            <person name="Juarez M.P."/>
        </authorList>
    </citation>
    <scope>NUCLEOTIDE SEQUENCE</scope>
    <source>
        <strain evidence="1">Int1</strain>
        <tissue evidence="1">Integument</tissue>
    </source>
</reference>